<dbReference type="Proteomes" id="UP000003635">
    <property type="component" value="Unassembled WGS sequence"/>
</dbReference>
<evidence type="ECO:0000313" key="10">
    <source>
        <dbReference type="Proteomes" id="UP000003635"/>
    </source>
</evidence>
<dbReference type="GO" id="GO:0005886">
    <property type="term" value="C:plasma membrane"/>
    <property type="evidence" value="ECO:0007669"/>
    <property type="project" value="UniProtKB-SubCell"/>
</dbReference>
<feature type="non-terminal residue" evidence="9">
    <location>
        <position position="173"/>
    </location>
</feature>
<sequence length="173" mass="18077">MDLFTDLLSPASLALAFAVVLFAGLIKGMVGFGMPMTMISGLSTIIAPDLALAALIVPTLMTNGLLALRQGWRAAWDSISRFRVFLLVGLVLLVGSAQLVAVLPSRALFLLIGAPITLFALILLLGWTPRLAARSARVEAMVGAVAGFVGGMSGVWGPPTVAYLTAIETPKQD</sequence>
<dbReference type="HOGENOM" id="CLU_054750_7_0_5"/>
<evidence type="ECO:0000313" key="9">
    <source>
        <dbReference type="EMBL" id="EAR49737.1"/>
    </source>
</evidence>
<dbReference type="eggNOG" id="COG0730">
    <property type="taxonomic scope" value="Bacteria"/>
</dbReference>
<feature type="transmembrane region" description="Helical" evidence="8">
    <location>
        <begin position="107"/>
        <end position="126"/>
    </location>
</feature>
<feature type="transmembrane region" description="Helical" evidence="8">
    <location>
        <begin position="7"/>
        <end position="26"/>
    </location>
</feature>
<feature type="transmembrane region" description="Helical" evidence="8">
    <location>
        <begin position="138"/>
        <end position="156"/>
    </location>
</feature>
<dbReference type="Pfam" id="PF01925">
    <property type="entry name" value="TauE"/>
    <property type="match status" value="1"/>
</dbReference>
<keyword evidence="7 8" id="KW-0472">Membrane</keyword>
<dbReference type="RefSeq" id="WP_007255267.1">
    <property type="nucleotide sequence ID" value="NZ_CH724107.1"/>
</dbReference>
<dbReference type="OrthoDB" id="9800873at2"/>
<dbReference type="AlphaFoldDB" id="Q2CAQ7"/>
<evidence type="ECO:0000256" key="7">
    <source>
        <dbReference type="ARBA" id="ARBA00023136"/>
    </source>
</evidence>
<evidence type="ECO:0000256" key="6">
    <source>
        <dbReference type="ARBA" id="ARBA00022989"/>
    </source>
</evidence>
<evidence type="ECO:0000256" key="4">
    <source>
        <dbReference type="ARBA" id="ARBA00022475"/>
    </source>
</evidence>
<dbReference type="InterPro" id="IPR052017">
    <property type="entry name" value="TSUP"/>
</dbReference>
<gene>
    <name evidence="9" type="primary">recO</name>
    <name evidence="9" type="ORF">OG2516_08728</name>
</gene>
<keyword evidence="4 8" id="KW-1003">Cell membrane</keyword>
<evidence type="ECO:0000256" key="2">
    <source>
        <dbReference type="ARBA" id="ARBA00009142"/>
    </source>
</evidence>
<reference evidence="9 10" key="1">
    <citation type="journal article" date="2010" name="J. Bacteriol.">
        <title>Genome sequences of Oceanicola granulosus HTCC2516(T) and Oceanicola batsensis HTCC2597(TDelta).</title>
        <authorList>
            <person name="Thrash J.C."/>
            <person name="Cho J.C."/>
            <person name="Vergin K.L."/>
            <person name="Giovannoni S.J."/>
        </authorList>
    </citation>
    <scope>NUCLEOTIDE SEQUENCE [LARGE SCALE GENOMIC DNA]</scope>
    <source>
        <strain evidence="10">ATCC BAA-861 / DSM 15982 / KCTC 12143 / HTCC2516</strain>
    </source>
</reference>
<protein>
    <recommendedName>
        <fullName evidence="8">Probable membrane transporter protein</fullName>
    </recommendedName>
</protein>
<comment type="similarity">
    <text evidence="2 8">Belongs to the 4-toluene sulfonate uptake permease (TSUP) (TC 2.A.102) family.</text>
</comment>
<evidence type="ECO:0000256" key="3">
    <source>
        <dbReference type="ARBA" id="ARBA00022448"/>
    </source>
</evidence>
<feature type="transmembrane region" description="Helical" evidence="8">
    <location>
        <begin position="82"/>
        <end position="101"/>
    </location>
</feature>
<organism evidence="9 10">
    <name type="scientific">Oceanicola granulosus (strain ATCC BAA-861 / DSM 15982 / KCTC 12143 / HTCC2516)</name>
    <dbReference type="NCBI Taxonomy" id="314256"/>
    <lineage>
        <taxon>Bacteria</taxon>
        <taxon>Pseudomonadati</taxon>
        <taxon>Pseudomonadota</taxon>
        <taxon>Alphaproteobacteria</taxon>
        <taxon>Rhodobacterales</taxon>
        <taxon>Roseobacteraceae</taxon>
        <taxon>Oceanicola</taxon>
    </lineage>
</organism>
<comment type="subcellular location">
    <subcellularLocation>
        <location evidence="1 8">Cell membrane</location>
        <topology evidence="1 8">Multi-pass membrane protein</topology>
    </subcellularLocation>
</comment>
<evidence type="ECO:0000256" key="1">
    <source>
        <dbReference type="ARBA" id="ARBA00004651"/>
    </source>
</evidence>
<name>Q2CAQ7_OCEGH</name>
<keyword evidence="10" id="KW-1185">Reference proteome</keyword>
<keyword evidence="3" id="KW-0813">Transport</keyword>
<evidence type="ECO:0000256" key="8">
    <source>
        <dbReference type="RuleBase" id="RU363041"/>
    </source>
</evidence>
<dbReference type="PANTHER" id="PTHR30269">
    <property type="entry name" value="TRANSMEMBRANE PROTEIN YFCA"/>
    <property type="match status" value="1"/>
</dbReference>
<dbReference type="STRING" id="314256.OG2516_08728"/>
<evidence type="ECO:0000256" key="5">
    <source>
        <dbReference type="ARBA" id="ARBA00022692"/>
    </source>
</evidence>
<feature type="transmembrane region" description="Helical" evidence="8">
    <location>
        <begin position="38"/>
        <end position="61"/>
    </location>
</feature>
<keyword evidence="5 8" id="KW-0812">Transmembrane</keyword>
<dbReference type="PANTHER" id="PTHR30269:SF32">
    <property type="entry name" value="MEMBRANE TRANSPORTER PROTEIN-RELATED"/>
    <property type="match status" value="1"/>
</dbReference>
<proteinExistence type="inferred from homology"/>
<comment type="caution">
    <text evidence="9">The sequence shown here is derived from an EMBL/GenBank/DDBJ whole genome shotgun (WGS) entry which is preliminary data.</text>
</comment>
<dbReference type="InterPro" id="IPR002781">
    <property type="entry name" value="TM_pro_TauE-like"/>
</dbReference>
<keyword evidence="6 8" id="KW-1133">Transmembrane helix</keyword>
<dbReference type="EMBL" id="AAOT01000049">
    <property type="protein sequence ID" value="EAR49737.1"/>
    <property type="molecule type" value="Genomic_DNA"/>
</dbReference>
<accession>Q2CAQ7</accession>